<name>A0A812T921_9DINO</name>
<comment type="similarity">
    <text evidence="2">Belongs to the dpy-19 family.</text>
</comment>
<evidence type="ECO:0000256" key="1">
    <source>
        <dbReference type="ARBA" id="ARBA00004141"/>
    </source>
</evidence>
<reference evidence="10" key="1">
    <citation type="submission" date="2021-02" db="EMBL/GenBank/DDBJ databases">
        <authorList>
            <person name="Dougan E. K."/>
            <person name="Rhodes N."/>
            <person name="Thang M."/>
            <person name="Chan C."/>
        </authorList>
    </citation>
    <scope>NUCLEOTIDE SEQUENCE</scope>
</reference>
<feature type="transmembrane region" description="Helical" evidence="9">
    <location>
        <begin position="220"/>
        <end position="240"/>
    </location>
</feature>
<dbReference type="AlphaFoldDB" id="A0A812T921"/>
<accession>A0A812T921</accession>
<evidence type="ECO:0000256" key="5">
    <source>
        <dbReference type="ARBA" id="ARBA00022692"/>
    </source>
</evidence>
<feature type="transmembrane region" description="Helical" evidence="9">
    <location>
        <begin position="282"/>
        <end position="302"/>
    </location>
</feature>
<dbReference type="GO" id="GO:0005637">
    <property type="term" value="C:nuclear inner membrane"/>
    <property type="evidence" value="ECO:0007669"/>
    <property type="project" value="TreeGrafter"/>
</dbReference>
<evidence type="ECO:0000256" key="9">
    <source>
        <dbReference type="SAM" id="Phobius"/>
    </source>
</evidence>
<keyword evidence="11" id="KW-1185">Reference proteome</keyword>
<evidence type="ECO:0000313" key="11">
    <source>
        <dbReference type="Proteomes" id="UP000604046"/>
    </source>
</evidence>
<evidence type="ECO:0000256" key="3">
    <source>
        <dbReference type="ARBA" id="ARBA00022676"/>
    </source>
</evidence>
<dbReference type="InterPro" id="IPR018732">
    <property type="entry name" value="Dpy-19/Dpy-19-like"/>
</dbReference>
<comment type="caution">
    <text evidence="10">The sequence shown here is derived from an EMBL/GenBank/DDBJ whole genome shotgun (WGS) entry which is preliminary data.</text>
</comment>
<keyword evidence="5 9" id="KW-0812">Transmembrane</keyword>
<dbReference type="EMBL" id="CAJNDS010002524">
    <property type="protein sequence ID" value="CAE7511480.1"/>
    <property type="molecule type" value="Genomic_DNA"/>
</dbReference>
<sequence>MPKEEDQNPQPAAAARGTISPELVENADAKPVEGGRLPVVLLLSTWIAGRAAVIFFARQPSHDVSAWFGSENAFYYSFYRQILDSSESLLADRLSEAPDTINALHRFNIYQEVSLALLYQGLQSVTGSLPSAATFYCCGVYVLYGGGVFALLWMAGSIDAALLAAALYISCLQECSHVSFMPPLRENFAMPLWFASCAALQDLHQRHQRRAVTLGDKLPLLLSLTAFLLLWQFSCFALLLQAGALHAMALLQLTSAGFLATVSQLYVWSILLSSCLRFGDPWVIRSPLFCISAASAIVCWFLRTRRPWRRLLTGLLSWFAIAALLRLTLPSTEDDAHIQNFLHFRLQGPMHQLFPSVVDAPAKLDYHASLYAGQRSFSSPSLQELPKPLFAAGAAGAGLLGLLSSKHSDFSAALRQLDGIHEQGLP</sequence>
<evidence type="ECO:0000256" key="4">
    <source>
        <dbReference type="ARBA" id="ARBA00022679"/>
    </source>
</evidence>
<feature type="transmembrane region" description="Helical" evidence="9">
    <location>
        <begin position="133"/>
        <end position="153"/>
    </location>
</feature>
<comment type="subcellular location">
    <subcellularLocation>
        <location evidence="1">Membrane</location>
        <topology evidence="1">Multi-pass membrane protein</topology>
    </subcellularLocation>
</comment>
<feature type="transmembrane region" description="Helical" evidence="9">
    <location>
        <begin position="311"/>
        <end position="329"/>
    </location>
</feature>
<keyword evidence="3" id="KW-0328">Glycosyltransferase</keyword>
<evidence type="ECO:0000256" key="8">
    <source>
        <dbReference type="SAM" id="MobiDB-lite"/>
    </source>
</evidence>
<protein>
    <submittedName>
        <fullName evidence="10">Dpy19l1 protein</fullName>
    </submittedName>
</protein>
<evidence type="ECO:0000256" key="2">
    <source>
        <dbReference type="ARBA" id="ARBA00008744"/>
    </source>
</evidence>
<dbReference type="PANTHER" id="PTHR31488">
    <property type="entry name" value="DPY-19-LIKE 1, LIKE (H. SAPIENS)"/>
    <property type="match status" value="1"/>
</dbReference>
<feature type="transmembrane region" description="Helical" evidence="9">
    <location>
        <begin position="247"/>
        <end position="270"/>
    </location>
</feature>
<evidence type="ECO:0000256" key="7">
    <source>
        <dbReference type="ARBA" id="ARBA00023136"/>
    </source>
</evidence>
<evidence type="ECO:0000313" key="10">
    <source>
        <dbReference type="EMBL" id="CAE7511480.1"/>
    </source>
</evidence>
<dbReference type="PANTHER" id="PTHR31488:SF1">
    <property type="entry name" value="C-MANNOSYLTRANSFERASE DPY19L1"/>
    <property type="match status" value="1"/>
</dbReference>
<evidence type="ECO:0000256" key="6">
    <source>
        <dbReference type="ARBA" id="ARBA00022989"/>
    </source>
</evidence>
<keyword evidence="6 9" id="KW-1133">Transmembrane helix</keyword>
<feature type="region of interest" description="Disordered" evidence="8">
    <location>
        <begin position="1"/>
        <end position="20"/>
    </location>
</feature>
<dbReference type="OrthoDB" id="537915at2759"/>
<proteinExistence type="inferred from homology"/>
<dbReference type="GO" id="GO:0000030">
    <property type="term" value="F:mannosyltransferase activity"/>
    <property type="evidence" value="ECO:0007669"/>
    <property type="project" value="TreeGrafter"/>
</dbReference>
<keyword evidence="4" id="KW-0808">Transferase</keyword>
<organism evidence="10 11">
    <name type="scientific">Symbiodinium natans</name>
    <dbReference type="NCBI Taxonomy" id="878477"/>
    <lineage>
        <taxon>Eukaryota</taxon>
        <taxon>Sar</taxon>
        <taxon>Alveolata</taxon>
        <taxon>Dinophyceae</taxon>
        <taxon>Suessiales</taxon>
        <taxon>Symbiodiniaceae</taxon>
        <taxon>Symbiodinium</taxon>
    </lineage>
</organism>
<keyword evidence="7 9" id="KW-0472">Membrane</keyword>
<dbReference type="Pfam" id="PF10034">
    <property type="entry name" value="Dpy19"/>
    <property type="match status" value="1"/>
</dbReference>
<dbReference type="Proteomes" id="UP000604046">
    <property type="component" value="Unassembled WGS sequence"/>
</dbReference>
<gene>
    <name evidence="10" type="primary">Dpy19l1</name>
    <name evidence="10" type="ORF">SNAT2548_LOCUS28633</name>
</gene>